<name>A0A4U2Z719_9BACI</name>
<dbReference type="InterPro" id="IPR036397">
    <property type="entry name" value="RNaseH_sf"/>
</dbReference>
<proteinExistence type="predicted"/>
<dbReference type="InterPro" id="IPR050900">
    <property type="entry name" value="Transposase_IS3/IS150/IS904"/>
</dbReference>
<sequence length="85" mass="9682">MQSDQGAVYTSYHYQQAVKAKGITMSMSHKGTPADNAPIESFHSVLKSETFYLDNLNSITTAIVEQTVKDYINYYNNNRIQTKRN</sequence>
<dbReference type="PANTHER" id="PTHR46889">
    <property type="entry name" value="TRANSPOSASE INSF FOR INSERTION SEQUENCE IS3B-RELATED"/>
    <property type="match status" value="1"/>
</dbReference>
<dbReference type="Gene3D" id="3.30.420.10">
    <property type="entry name" value="Ribonuclease H-like superfamily/Ribonuclease H"/>
    <property type="match status" value="1"/>
</dbReference>
<accession>A0A4U2Z719</accession>
<dbReference type="AlphaFoldDB" id="A0A4U2Z719"/>
<evidence type="ECO:0000313" key="3">
    <source>
        <dbReference type="Proteomes" id="UP000308744"/>
    </source>
</evidence>
<dbReference type="InterPro" id="IPR012337">
    <property type="entry name" value="RNaseH-like_sf"/>
</dbReference>
<dbReference type="PANTHER" id="PTHR46889:SF4">
    <property type="entry name" value="TRANSPOSASE INSO FOR INSERTION SEQUENCE ELEMENT IS911B-RELATED"/>
    <property type="match status" value="1"/>
</dbReference>
<dbReference type="SUPFAM" id="SSF53098">
    <property type="entry name" value="Ribonuclease H-like"/>
    <property type="match status" value="1"/>
</dbReference>
<dbReference type="Pfam" id="PF13333">
    <property type="entry name" value="rve_2"/>
    <property type="match status" value="1"/>
</dbReference>
<gene>
    <name evidence="2" type="ORF">FC756_08915</name>
</gene>
<organism evidence="2 3">
    <name type="scientific">Lysinibacillus mangiferihumi</name>
    <dbReference type="NCBI Taxonomy" id="1130819"/>
    <lineage>
        <taxon>Bacteria</taxon>
        <taxon>Bacillati</taxon>
        <taxon>Bacillota</taxon>
        <taxon>Bacilli</taxon>
        <taxon>Bacillales</taxon>
        <taxon>Bacillaceae</taxon>
        <taxon>Lysinibacillus</taxon>
    </lineage>
</organism>
<feature type="domain" description="Integrase catalytic" evidence="1">
    <location>
        <begin position="1"/>
        <end position="85"/>
    </location>
</feature>
<reference evidence="2 3" key="1">
    <citation type="submission" date="2019-04" db="EMBL/GenBank/DDBJ databases">
        <title>Lysinibacillus genome sequencing.</title>
        <authorList>
            <person name="Dunlap C."/>
        </authorList>
    </citation>
    <scope>NUCLEOTIDE SEQUENCE [LARGE SCALE GENOMIC DNA]</scope>
    <source>
        <strain evidence="2 3">CCTCC AB 2010389</strain>
    </source>
</reference>
<dbReference type="Proteomes" id="UP000308744">
    <property type="component" value="Unassembled WGS sequence"/>
</dbReference>
<dbReference type="PROSITE" id="PS50994">
    <property type="entry name" value="INTEGRASE"/>
    <property type="match status" value="1"/>
</dbReference>
<protein>
    <submittedName>
        <fullName evidence="2">DDE-type integrase/transposase/recombinase</fullName>
    </submittedName>
</protein>
<dbReference type="InterPro" id="IPR001584">
    <property type="entry name" value="Integrase_cat-core"/>
</dbReference>
<dbReference type="GO" id="GO:0003676">
    <property type="term" value="F:nucleic acid binding"/>
    <property type="evidence" value="ECO:0007669"/>
    <property type="project" value="InterPro"/>
</dbReference>
<dbReference type="GO" id="GO:0015074">
    <property type="term" value="P:DNA integration"/>
    <property type="evidence" value="ECO:0007669"/>
    <property type="project" value="InterPro"/>
</dbReference>
<evidence type="ECO:0000313" key="2">
    <source>
        <dbReference type="EMBL" id="TKI69784.1"/>
    </source>
</evidence>
<comment type="caution">
    <text evidence="2">The sequence shown here is derived from an EMBL/GenBank/DDBJ whole genome shotgun (WGS) entry which is preliminary data.</text>
</comment>
<keyword evidence="3" id="KW-1185">Reference proteome</keyword>
<evidence type="ECO:0000259" key="1">
    <source>
        <dbReference type="PROSITE" id="PS50994"/>
    </source>
</evidence>
<dbReference type="EMBL" id="SZPU01000023">
    <property type="protein sequence ID" value="TKI69784.1"/>
    <property type="molecule type" value="Genomic_DNA"/>
</dbReference>